<gene>
    <name evidence="13" type="primary">ruvC</name>
    <name evidence="15" type="ORF">PG2T_11430</name>
</gene>
<comment type="catalytic activity">
    <reaction evidence="12 13">
        <text>Endonucleolytic cleavage at a junction such as a reciprocal single-stranded crossover between two homologous DNA duplexes (Holliday junction).</text>
        <dbReference type="EC" id="3.1.21.10"/>
    </reaction>
</comment>
<dbReference type="PANTHER" id="PTHR30194">
    <property type="entry name" value="CROSSOVER JUNCTION ENDODEOXYRIBONUCLEASE RUVC"/>
    <property type="match status" value="1"/>
</dbReference>
<feature type="active site" evidence="13">
    <location>
        <position position="8"/>
    </location>
</feature>
<dbReference type="InterPro" id="IPR002176">
    <property type="entry name" value="X-over_junc_endoDNase_RuvC"/>
</dbReference>
<evidence type="ECO:0000256" key="8">
    <source>
        <dbReference type="ARBA" id="ARBA00022842"/>
    </source>
</evidence>
<dbReference type="GO" id="GO:0003677">
    <property type="term" value="F:DNA binding"/>
    <property type="evidence" value="ECO:0007669"/>
    <property type="project" value="UniProtKB-KW"/>
</dbReference>
<evidence type="ECO:0000256" key="6">
    <source>
        <dbReference type="ARBA" id="ARBA00022763"/>
    </source>
</evidence>
<evidence type="ECO:0000256" key="7">
    <source>
        <dbReference type="ARBA" id="ARBA00022801"/>
    </source>
</evidence>
<evidence type="ECO:0000313" key="16">
    <source>
        <dbReference type="Proteomes" id="UP000092952"/>
    </source>
</evidence>
<dbReference type="PRINTS" id="PR00696">
    <property type="entry name" value="RSOLVASERUVC"/>
</dbReference>
<evidence type="ECO:0000256" key="12">
    <source>
        <dbReference type="ARBA" id="ARBA00029354"/>
    </source>
</evidence>
<dbReference type="GO" id="GO:0006281">
    <property type="term" value="P:DNA repair"/>
    <property type="evidence" value="ECO:0007669"/>
    <property type="project" value="UniProtKB-UniRule"/>
</dbReference>
<dbReference type="Pfam" id="PF02075">
    <property type="entry name" value="RuvC"/>
    <property type="match status" value="1"/>
</dbReference>
<keyword evidence="16" id="KW-1185">Reference proteome</keyword>
<dbReference type="InParanoid" id="A0A1B1YVC5"/>
<keyword evidence="7 13" id="KW-0378">Hydrolase</keyword>
<feature type="active site" evidence="13">
    <location>
        <position position="67"/>
    </location>
</feature>
<feature type="binding site" evidence="13">
    <location>
        <position position="67"/>
    </location>
    <ligand>
        <name>Mg(2+)</name>
        <dbReference type="ChEBI" id="CHEBI:18420"/>
        <label>2</label>
    </ligand>
</feature>
<comment type="similarity">
    <text evidence="1 13">Belongs to the RuvC family.</text>
</comment>
<organism evidence="15 16">
    <name type="scientific">Immundisolibacter cernigliae</name>
    <dbReference type="NCBI Taxonomy" id="1810504"/>
    <lineage>
        <taxon>Bacteria</taxon>
        <taxon>Pseudomonadati</taxon>
        <taxon>Pseudomonadota</taxon>
        <taxon>Gammaproteobacteria</taxon>
        <taxon>Immundisolibacterales</taxon>
        <taxon>Immundisolibacteraceae</taxon>
        <taxon>Immundisolibacter</taxon>
    </lineage>
</organism>
<evidence type="ECO:0000256" key="3">
    <source>
        <dbReference type="ARBA" id="ARBA00022722"/>
    </source>
</evidence>
<dbReference type="Proteomes" id="UP000092952">
    <property type="component" value="Chromosome"/>
</dbReference>
<dbReference type="GO" id="GO:0006310">
    <property type="term" value="P:DNA recombination"/>
    <property type="evidence" value="ECO:0007669"/>
    <property type="project" value="UniProtKB-UniRule"/>
</dbReference>
<proteinExistence type="inferred from homology"/>
<evidence type="ECO:0000256" key="14">
    <source>
        <dbReference type="NCBIfam" id="TIGR00228"/>
    </source>
</evidence>
<evidence type="ECO:0000256" key="5">
    <source>
        <dbReference type="ARBA" id="ARBA00022759"/>
    </source>
</evidence>
<dbReference type="HAMAP" id="MF_00034">
    <property type="entry name" value="RuvC"/>
    <property type="match status" value="1"/>
</dbReference>
<dbReference type="InterPro" id="IPR012337">
    <property type="entry name" value="RNaseH-like_sf"/>
</dbReference>
<keyword evidence="8 13" id="KW-0460">Magnesium</keyword>
<evidence type="ECO:0000256" key="9">
    <source>
        <dbReference type="ARBA" id="ARBA00023125"/>
    </source>
</evidence>
<dbReference type="FunCoup" id="A0A1B1YVC5">
    <property type="interactions" value="237"/>
</dbReference>
<dbReference type="SUPFAM" id="SSF53098">
    <property type="entry name" value="Ribonuclease H-like"/>
    <property type="match status" value="1"/>
</dbReference>
<dbReference type="RefSeq" id="WP_068805498.1">
    <property type="nucleotide sequence ID" value="NZ_CP014671.1"/>
</dbReference>
<dbReference type="CDD" id="cd16962">
    <property type="entry name" value="RuvC"/>
    <property type="match status" value="1"/>
</dbReference>
<comment type="subcellular location">
    <subcellularLocation>
        <location evidence="13">Cytoplasm</location>
    </subcellularLocation>
</comment>
<evidence type="ECO:0000313" key="15">
    <source>
        <dbReference type="EMBL" id="ANX04716.1"/>
    </source>
</evidence>
<name>A0A1B1YVC5_9GAMM</name>
<accession>A0A1B1YVC5</accession>
<keyword evidence="5 13" id="KW-0255">Endonuclease</keyword>
<comment type="cofactor">
    <cofactor evidence="13">
        <name>Mg(2+)</name>
        <dbReference type="ChEBI" id="CHEBI:18420"/>
    </cofactor>
    <text evidence="13">Binds 2 Mg(2+) ion per subunit.</text>
</comment>
<evidence type="ECO:0000256" key="11">
    <source>
        <dbReference type="ARBA" id="ARBA00023204"/>
    </source>
</evidence>
<dbReference type="GO" id="GO:0048476">
    <property type="term" value="C:Holliday junction resolvase complex"/>
    <property type="evidence" value="ECO:0007669"/>
    <property type="project" value="UniProtKB-UniRule"/>
</dbReference>
<dbReference type="EMBL" id="CP014671">
    <property type="protein sequence ID" value="ANX04716.1"/>
    <property type="molecule type" value="Genomic_DNA"/>
</dbReference>
<dbReference type="GO" id="GO:0008821">
    <property type="term" value="F:crossover junction DNA endonuclease activity"/>
    <property type="evidence" value="ECO:0007669"/>
    <property type="project" value="UniProtKB-UniRule"/>
</dbReference>
<keyword evidence="11 13" id="KW-0234">DNA repair</keyword>
<comment type="function">
    <text evidence="13">The RuvA-RuvB-RuvC complex processes Holliday junction (HJ) DNA during genetic recombination and DNA repair. Endonuclease that resolves HJ intermediates. Cleaves cruciform DNA by making single-stranded nicks across the HJ at symmetrical positions within the homologous arms, yielding a 5'-phosphate and a 3'-hydroxyl group; requires a central core of homology in the junction. The consensus cleavage sequence is 5'-(A/T)TT(C/G)-3'. Cleavage occurs on the 3'-side of the TT dinucleotide at the point of strand exchange. HJ branch migration catalyzed by RuvA-RuvB allows RuvC to scan DNA until it finds its consensus sequence, where it cleaves and resolves the cruciform DNA.</text>
</comment>
<dbReference type="GO" id="GO:0000287">
    <property type="term" value="F:magnesium ion binding"/>
    <property type="evidence" value="ECO:0007669"/>
    <property type="project" value="UniProtKB-UniRule"/>
</dbReference>
<protein>
    <recommendedName>
        <fullName evidence="13 14">Crossover junction endodeoxyribonuclease RuvC</fullName>
        <ecNumber evidence="13 14">3.1.21.10</ecNumber>
    </recommendedName>
    <alternativeName>
        <fullName evidence="13">Holliday junction nuclease RuvC</fullName>
    </alternativeName>
    <alternativeName>
        <fullName evidence="13">Holliday junction resolvase RuvC</fullName>
    </alternativeName>
</protein>
<evidence type="ECO:0000256" key="4">
    <source>
        <dbReference type="ARBA" id="ARBA00022723"/>
    </source>
</evidence>
<feature type="active site" evidence="13">
    <location>
        <position position="139"/>
    </location>
</feature>
<dbReference type="InterPro" id="IPR036397">
    <property type="entry name" value="RNaseH_sf"/>
</dbReference>
<comment type="subunit">
    <text evidence="13">Homodimer which binds Holliday junction (HJ) DNA. The HJ becomes 2-fold symmetrical on binding to RuvC with unstacked arms; it has a different conformation from HJ DNA in complex with RuvA. In the full resolvosome a probable DNA-RuvA(4)-RuvB(12)-RuvC(2) complex forms which resolves the HJ.</text>
</comment>
<feature type="binding site" evidence="13">
    <location>
        <position position="8"/>
    </location>
    <ligand>
        <name>Mg(2+)</name>
        <dbReference type="ChEBI" id="CHEBI:18420"/>
        <label>1</label>
    </ligand>
</feature>
<keyword evidence="2 13" id="KW-0963">Cytoplasm</keyword>
<reference evidence="16" key="1">
    <citation type="submission" date="2016-03" db="EMBL/GenBank/DDBJ databases">
        <title>Complete genome sequence of Solimmundus cernigliae, representing a novel lineage of polycyclic aromatic hydrocarbon degraders within the Gammaproteobacteria.</title>
        <authorList>
            <person name="Singleton D.R."/>
            <person name="Dickey A.N."/>
            <person name="Scholl E.H."/>
            <person name="Wright F.A."/>
            <person name="Aitken M.D."/>
        </authorList>
    </citation>
    <scope>NUCLEOTIDE SEQUENCE [LARGE SCALE GENOMIC DNA]</scope>
    <source>
        <strain evidence="16">TR3.2</strain>
    </source>
</reference>
<dbReference type="Gene3D" id="3.30.420.10">
    <property type="entry name" value="Ribonuclease H-like superfamily/Ribonuclease H"/>
    <property type="match status" value="1"/>
</dbReference>
<dbReference type="STRING" id="1810504.PG2T_11430"/>
<dbReference type="KEGG" id="gbi:PG2T_11430"/>
<evidence type="ECO:0000256" key="2">
    <source>
        <dbReference type="ARBA" id="ARBA00022490"/>
    </source>
</evidence>
<evidence type="ECO:0000256" key="10">
    <source>
        <dbReference type="ARBA" id="ARBA00023172"/>
    </source>
</evidence>
<keyword evidence="9 13" id="KW-0238">DNA-binding</keyword>
<keyword evidence="10 13" id="KW-0233">DNA recombination</keyword>
<keyword evidence="4 13" id="KW-0479">Metal-binding</keyword>
<keyword evidence="6 13" id="KW-0227">DNA damage</keyword>
<evidence type="ECO:0000256" key="13">
    <source>
        <dbReference type="HAMAP-Rule" id="MF_00034"/>
    </source>
</evidence>
<dbReference type="AlphaFoldDB" id="A0A1B1YVC5"/>
<dbReference type="NCBIfam" id="TIGR00228">
    <property type="entry name" value="ruvC"/>
    <property type="match status" value="1"/>
</dbReference>
<evidence type="ECO:0000256" key="1">
    <source>
        <dbReference type="ARBA" id="ARBA00009518"/>
    </source>
</evidence>
<keyword evidence="3 13" id="KW-0540">Nuclease</keyword>
<dbReference type="EC" id="3.1.21.10" evidence="13 14"/>
<dbReference type="FunFam" id="3.30.420.10:FF:000002">
    <property type="entry name" value="Crossover junction endodeoxyribonuclease RuvC"/>
    <property type="match status" value="1"/>
</dbReference>
<feature type="binding site" evidence="13">
    <location>
        <position position="139"/>
    </location>
    <ligand>
        <name>Mg(2+)</name>
        <dbReference type="ChEBI" id="CHEBI:18420"/>
        <label>1</label>
    </ligand>
</feature>
<dbReference type="OrthoDB" id="9805499at2"/>
<dbReference type="PANTHER" id="PTHR30194:SF3">
    <property type="entry name" value="CROSSOVER JUNCTION ENDODEOXYRIBONUCLEASE RUVC"/>
    <property type="match status" value="1"/>
</dbReference>
<dbReference type="GO" id="GO:0005737">
    <property type="term" value="C:cytoplasm"/>
    <property type="evidence" value="ECO:0007669"/>
    <property type="project" value="UniProtKB-SubCell"/>
</dbReference>
<sequence>MTRILGIDPGSRLTGFGLIDARRGRAQYVESGVIRIDPGPLDTRLACIFSGITELLAEFQPTSVAIENVFMHRNAASALKLGQARGAAIVAAAVAGIAVAEYTPAEIKLSVVGNGRAAKAQVQFMVSRLLGLAALPRVDAADALAGALCHAQRLANDLPSTASRRRR</sequence>